<dbReference type="PANTHER" id="PTHR43736:SF1">
    <property type="entry name" value="DIHYDRONEOPTERIN TRIPHOSPHATE DIPHOSPHATASE"/>
    <property type="match status" value="1"/>
</dbReference>
<evidence type="ECO:0000313" key="4">
    <source>
        <dbReference type="Proteomes" id="UP001156389"/>
    </source>
</evidence>
<comment type="similarity">
    <text evidence="1">Belongs to the Nudix hydrolase family.</text>
</comment>
<feature type="domain" description="Nudix hydrolase" evidence="2">
    <location>
        <begin position="7"/>
        <end position="147"/>
    </location>
</feature>
<gene>
    <name evidence="3" type="ORF">LHJ74_04920</name>
</gene>
<dbReference type="InterPro" id="IPR000086">
    <property type="entry name" value="NUDIX_hydrolase_dom"/>
</dbReference>
<dbReference type="PANTHER" id="PTHR43736">
    <property type="entry name" value="ADP-RIBOSE PYROPHOSPHATASE"/>
    <property type="match status" value="1"/>
</dbReference>
<dbReference type="Proteomes" id="UP001156389">
    <property type="component" value="Unassembled WGS sequence"/>
</dbReference>
<evidence type="ECO:0000256" key="1">
    <source>
        <dbReference type="ARBA" id="ARBA00005582"/>
    </source>
</evidence>
<keyword evidence="4" id="KW-1185">Reference proteome</keyword>
<reference evidence="3 4" key="1">
    <citation type="submission" date="2021-10" db="EMBL/GenBank/DDBJ databases">
        <title>Streptomyces gossypii sp. nov., isolated from soil collected from cotton field.</title>
        <authorList>
            <person name="Ge X."/>
            <person name="Chen X."/>
            <person name="Liu W."/>
        </authorList>
    </citation>
    <scope>NUCLEOTIDE SEQUENCE [LARGE SCALE GENOMIC DNA]</scope>
    <source>
        <strain evidence="3 4">N2-109</strain>
    </source>
</reference>
<dbReference type="EMBL" id="JAJAGO010000002">
    <property type="protein sequence ID" value="MCT2589280.1"/>
    <property type="molecule type" value="Genomic_DNA"/>
</dbReference>
<dbReference type="RefSeq" id="WP_260216261.1">
    <property type="nucleotide sequence ID" value="NZ_JAJAGO010000002.1"/>
</dbReference>
<dbReference type="Gene3D" id="3.90.79.10">
    <property type="entry name" value="Nucleoside Triphosphate Pyrophosphohydrolase"/>
    <property type="match status" value="1"/>
</dbReference>
<keyword evidence="3" id="KW-0378">Hydrolase</keyword>
<dbReference type="InterPro" id="IPR015797">
    <property type="entry name" value="NUDIX_hydrolase-like_dom_sf"/>
</dbReference>
<organism evidence="3 4">
    <name type="scientific">Streptomyces gossypii</name>
    <dbReference type="NCBI Taxonomy" id="2883101"/>
    <lineage>
        <taxon>Bacteria</taxon>
        <taxon>Bacillati</taxon>
        <taxon>Actinomycetota</taxon>
        <taxon>Actinomycetes</taxon>
        <taxon>Kitasatosporales</taxon>
        <taxon>Streptomycetaceae</taxon>
        <taxon>Streptomyces</taxon>
    </lineage>
</organism>
<dbReference type="PROSITE" id="PS51462">
    <property type="entry name" value="NUDIX"/>
    <property type="match status" value="1"/>
</dbReference>
<dbReference type="Pfam" id="PF00293">
    <property type="entry name" value="NUDIX"/>
    <property type="match status" value="1"/>
</dbReference>
<name>A0ABT2JN29_9ACTN</name>
<dbReference type="SUPFAM" id="SSF55811">
    <property type="entry name" value="Nudix"/>
    <property type="match status" value="1"/>
</dbReference>
<evidence type="ECO:0000259" key="2">
    <source>
        <dbReference type="PROSITE" id="PS51462"/>
    </source>
</evidence>
<dbReference type="GO" id="GO:0016787">
    <property type="term" value="F:hydrolase activity"/>
    <property type="evidence" value="ECO:0007669"/>
    <property type="project" value="UniProtKB-KW"/>
</dbReference>
<protein>
    <submittedName>
        <fullName evidence="3">NUDIX hydrolase</fullName>
    </submittedName>
</protein>
<comment type="caution">
    <text evidence="3">The sequence shown here is derived from an EMBL/GenBank/DDBJ whole genome shotgun (WGS) entry which is preliminary data.</text>
</comment>
<evidence type="ECO:0000313" key="3">
    <source>
        <dbReference type="EMBL" id="MCT2589280.1"/>
    </source>
</evidence>
<proteinExistence type="inferred from homology"/>
<sequence>MPPERPVVKRTARAILLDGPDMIVIKRTKPGLAPYWITPGGGVEPGVDATVVDALHREVDEELGAEVADVVPAFVDTVHHAEHPGGDPDGVKVQHFFVCRLAAMDTSRRHGPEVDEPCGEYEIVRIPFTREGIASVEVVPPSLRAYLDANIEGVRALLAPDLG</sequence>
<accession>A0ABT2JN29</accession>